<feature type="transmembrane region" description="Helical" evidence="8">
    <location>
        <begin position="325"/>
        <end position="344"/>
    </location>
</feature>
<feature type="transmembrane region" description="Helical" evidence="8">
    <location>
        <begin position="31"/>
        <end position="53"/>
    </location>
</feature>
<evidence type="ECO:0000256" key="6">
    <source>
        <dbReference type="ARBA" id="ARBA00022989"/>
    </source>
</evidence>
<proteinExistence type="inferred from homology"/>
<keyword evidence="5 8" id="KW-0812">Transmembrane</keyword>
<evidence type="ECO:0000256" key="5">
    <source>
        <dbReference type="ARBA" id="ARBA00022692"/>
    </source>
</evidence>
<evidence type="ECO:0000256" key="7">
    <source>
        <dbReference type="ARBA" id="ARBA00023136"/>
    </source>
</evidence>
<keyword evidence="4" id="KW-1003">Cell membrane</keyword>
<name>A0ABR8MID9_9ACTN</name>
<comment type="caution">
    <text evidence="9">The sequence shown here is derived from an EMBL/GenBank/DDBJ whole genome shotgun (WGS) entry which is preliminary data.</text>
</comment>
<reference evidence="9 10" key="1">
    <citation type="submission" date="2020-09" db="EMBL/GenBank/DDBJ databases">
        <title>novel species in genus Nocardioides.</title>
        <authorList>
            <person name="Zhang G."/>
        </authorList>
    </citation>
    <scope>NUCLEOTIDE SEQUENCE [LARGE SCALE GENOMIC DNA]</scope>
    <source>
        <strain evidence="9 10">19197</strain>
    </source>
</reference>
<feature type="transmembrane region" description="Helical" evidence="8">
    <location>
        <begin position="257"/>
        <end position="282"/>
    </location>
</feature>
<organism evidence="9 10">
    <name type="scientific">Nocardioides hwasunensis</name>
    <dbReference type="NCBI Taxonomy" id="397258"/>
    <lineage>
        <taxon>Bacteria</taxon>
        <taxon>Bacillati</taxon>
        <taxon>Actinomycetota</taxon>
        <taxon>Actinomycetes</taxon>
        <taxon>Propionibacteriales</taxon>
        <taxon>Nocardioidaceae</taxon>
        <taxon>Nocardioides</taxon>
    </lineage>
</organism>
<evidence type="ECO:0000313" key="10">
    <source>
        <dbReference type="Proteomes" id="UP000649289"/>
    </source>
</evidence>
<dbReference type="CDD" id="cd06550">
    <property type="entry name" value="TM_ABC_iron-siderophores_like"/>
    <property type="match status" value="1"/>
</dbReference>
<sequence length="352" mass="35570">MSASLDLPEAPASAEQARAGAVRRTRTRAGVVSLSLVAAVVVLGLVALGTGSLRMTPLEVVDSIRDLGAGYPRYVVLHERLPRILAAAVFGAALGLAGAVFQSLTRNPLGSPDVIGFSTGSYTGALVVITTIGTSASAVAGGALVGGIGTALLVYALAWQGGVAGFRLIIVGIAVTALLASVNTYLLLRAKLEVAVAAATWGAGSLNLLTWGDVVPALVLIGLLLPVVAALSGPLRQLELGDDAARAHGVRVEPVRLALIVTAVGLTAAVTAVAGPIAFVALSAPQVAHRLCRSAGLPLTASALTGAFLLLLADFAAQHWMPQALPVGVVTVVVGGVYLLWLLAHEARRKAA</sequence>
<dbReference type="InterPro" id="IPR037294">
    <property type="entry name" value="ABC_BtuC-like"/>
</dbReference>
<feature type="transmembrane region" description="Helical" evidence="8">
    <location>
        <begin position="125"/>
        <end position="158"/>
    </location>
</feature>
<evidence type="ECO:0000256" key="4">
    <source>
        <dbReference type="ARBA" id="ARBA00022475"/>
    </source>
</evidence>
<evidence type="ECO:0000313" key="9">
    <source>
        <dbReference type="EMBL" id="MBD3915693.1"/>
    </source>
</evidence>
<dbReference type="EMBL" id="JACXYY010000005">
    <property type="protein sequence ID" value="MBD3915693.1"/>
    <property type="molecule type" value="Genomic_DNA"/>
</dbReference>
<dbReference type="Gene3D" id="1.10.3470.10">
    <property type="entry name" value="ABC transporter involved in vitamin B12 uptake, BtuC"/>
    <property type="match status" value="1"/>
</dbReference>
<evidence type="ECO:0000256" key="2">
    <source>
        <dbReference type="ARBA" id="ARBA00007935"/>
    </source>
</evidence>
<accession>A0ABR8MID9</accession>
<feature type="transmembrane region" description="Helical" evidence="8">
    <location>
        <begin position="164"/>
        <end position="188"/>
    </location>
</feature>
<feature type="transmembrane region" description="Helical" evidence="8">
    <location>
        <begin position="208"/>
        <end position="231"/>
    </location>
</feature>
<dbReference type="Proteomes" id="UP000649289">
    <property type="component" value="Unassembled WGS sequence"/>
</dbReference>
<keyword evidence="6 8" id="KW-1133">Transmembrane helix</keyword>
<dbReference type="PANTHER" id="PTHR30472:SF24">
    <property type="entry name" value="FERRIC ENTEROBACTIN TRANSPORT SYSTEM PERMEASE PROTEIN FEPG"/>
    <property type="match status" value="1"/>
</dbReference>
<keyword evidence="7 8" id="KW-0472">Membrane</keyword>
<protein>
    <submittedName>
        <fullName evidence="9">Iron chelate uptake ABC transporter family permease subunit</fullName>
    </submittedName>
</protein>
<feature type="transmembrane region" description="Helical" evidence="8">
    <location>
        <begin position="84"/>
        <end position="104"/>
    </location>
</feature>
<dbReference type="SUPFAM" id="SSF81345">
    <property type="entry name" value="ABC transporter involved in vitamin B12 uptake, BtuC"/>
    <property type="match status" value="1"/>
</dbReference>
<dbReference type="PANTHER" id="PTHR30472">
    <property type="entry name" value="FERRIC ENTEROBACTIN TRANSPORT SYSTEM PERMEASE PROTEIN"/>
    <property type="match status" value="1"/>
</dbReference>
<gene>
    <name evidence="9" type="ORF">IEZ25_13800</name>
</gene>
<evidence type="ECO:0000256" key="1">
    <source>
        <dbReference type="ARBA" id="ARBA00004651"/>
    </source>
</evidence>
<dbReference type="RefSeq" id="WP_191200010.1">
    <property type="nucleotide sequence ID" value="NZ_BAAAPA010000007.1"/>
</dbReference>
<feature type="transmembrane region" description="Helical" evidence="8">
    <location>
        <begin position="294"/>
        <end position="313"/>
    </location>
</feature>
<comment type="subcellular location">
    <subcellularLocation>
        <location evidence="1">Cell membrane</location>
        <topology evidence="1">Multi-pass membrane protein</topology>
    </subcellularLocation>
</comment>
<keyword evidence="3" id="KW-0813">Transport</keyword>
<dbReference type="InterPro" id="IPR000522">
    <property type="entry name" value="ABC_transptr_permease_BtuC"/>
</dbReference>
<evidence type="ECO:0000256" key="8">
    <source>
        <dbReference type="SAM" id="Phobius"/>
    </source>
</evidence>
<comment type="similarity">
    <text evidence="2">Belongs to the binding-protein-dependent transport system permease family. FecCD subfamily.</text>
</comment>
<evidence type="ECO:0000256" key="3">
    <source>
        <dbReference type="ARBA" id="ARBA00022448"/>
    </source>
</evidence>
<keyword evidence="10" id="KW-1185">Reference proteome</keyword>
<dbReference type="Pfam" id="PF01032">
    <property type="entry name" value="FecCD"/>
    <property type="match status" value="1"/>
</dbReference>